<dbReference type="Proteomes" id="UP001060170">
    <property type="component" value="Chromosome 3"/>
</dbReference>
<protein>
    <submittedName>
        <fullName evidence="1">Uncharacterized protein</fullName>
    </submittedName>
</protein>
<evidence type="ECO:0000313" key="1">
    <source>
        <dbReference type="EMBL" id="KAI7959496.1"/>
    </source>
</evidence>
<reference evidence="2" key="2">
    <citation type="journal article" date="2018" name="Mol. Plant Microbe Interact.">
        <title>Genome sequence resources for the wheat stripe rust pathogen (Puccinia striiformis f. sp. tritici) and the barley stripe rust pathogen (Puccinia striiformis f. sp. hordei).</title>
        <authorList>
            <person name="Xia C."/>
            <person name="Wang M."/>
            <person name="Yin C."/>
            <person name="Cornejo O.E."/>
            <person name="Hulbert S.H."/>
            <person name="Chen X."/>
        </authorList>
    </citation>
    <scope>NUCLEOTIDE SEQUENCE [LARGE SCALE GENOMIC DNA]</scope>
    <source>
        <strain evidence="2">93-210</strain>
    </source>
</reference>
<sequence length="612" mass="67214">MQAIFAMVTRHIAVANRLLILGYIQQKLSVISKMKINSINNQVSPQTRWRSLYLLHGLLIQIGSTGTSPIQSTEPPHSSNSNTLALGRIPTKVGWRLPEAFTLDDLHQIKTSNSLANPLENFLVVSRNTPVSETYSKYQQSQAAQALSLTSGNVLLVKYSPTPNLFGNQNPPRIPGSNFYAAPLNITQAKNVTFSYSLFVPNEYAFSNRIRIPGILGGKTSGEMVADGSLHSYVMIQEGGLVEYHIQNPQSNQQEPSTCMTVEELDCEQDGVTIFREGSRKLSRGIWTTIRQDVWIDSLGSSIEGFNLWINNDYVFGRSDLSAPTMTEDSSQTSDDLTDANESSVTTQRLSWPVIQKDTETQVLGLSKDRELTNSAGSMPGPRANQVIQKPLQIIKDLIKPPPNPPKINAPISIGVPQIIKQNLTQLQPPPILPIGKNLTGVLDSKNLTRINDDLNKNSRNNSVSHRDYGAFPALGIPELAKTNFTKTAPIPIPIPDLDEEDDDDDDDEDDDEEEDEDASSTEPVPPLTSTPLVSSTPNPKPKLDPLLSALGSILMQQEGPPLRLLGFFVDPFFIPSGSHLSGLVSKADNLALNPILLFRDFQISINPINLD</sequence>
<reference evidence="2" key="1">
    <citation type="journal article" date="2018" name="BMC Genomics">
        <title>Genomic insights into host adaptation between the wheat stripe rust pathogen (Puccinia striiformis f. sp. tritici) and the barley stripe rust pathogen (Puccinia striiformis f. sp. hordei).</title>
        <authorList>
            <person name="Xia C."/>
            <person name="Wang M."/>
            <person name="Yin C."/>
            <person name="Cornejo O.E."/>
            <person name="Hulbert S.H."/>
            <person name="Chen X."/>
        </authorList>
    </citation>
    <scope>NUCLEOTIDE SEQUENCE [LARGE SCALE GENOMIC DNA]</scope>
    <source>
        <strain evidence="2">93-210</strain>
    </source>
</reference>
<proteinExistence type="predicted"/>
<accession>A0ACC0EU03</accession>
<comment type="caution">
    <text evidence="1">The sequence shown here is derived from an EMBL/GenBank/DDBJ whole genome shotgun (WGS) entry which is preliminary data.</text>
</comment>
<gene>
    <name evidence="1" type="ORF">MJO28_003287</name>
</gene>
<organism evidence="1 2">
    <name type="scientific">Puccinia striiformis f. sp. tritici</name>
    <dbReference type="NCBI Taxonomy" id="168172"/>
    <lineage>
        <taxon>Eukaryota</taxon>
        <taxon>Fungi</taxon>
        <taxon>Dikarya</taxon>
        <taxon>Basidiomycota</taxon>
        <taxon>Pucciniomycotina</taxon>
        <taxon>Pucciniomycetes</taxon>
        <taxon>Pucciniales</taxon>
        <taxon>Pucciniaceae</taxon>
        <taxon>Puccinia</taxon>
    </lineage>
</organism>
<name>A0ACC0EU03_9BASI</name>
<dbReference type="EMBL" id="CM045867">
    <property type="protein sequence ID" value="KAI7959496.1"/>
    <property type="molecule type" value="Genomic_DNA"/>
</dbReference>
<evidence type="ECO:0000313" key="2">
    <source>
        <dbReference type="Proteomes" id="UP001060170"/>
    </source>
</evidence>
<keyword evidence="2" id="KW-1185">Reference proteome</keyword>
<reference evidence="1 2" key="3">
    <citation type="journal article" date="2022" name="Microbiol. Spectr.">
        <title>Folding features and dynamics of 3D genome architecture in plant fungal pathogens.</title>
        <authorList>
            <person name="Xia C."/>
        </authorList>
    </citation>
    <scope>NUCLEOTIDE SEQUENCE [LARGE SCALE GENOMIC DNA]</scope>
    <source>
        <strain evidence="1 2">93-210</strain>
    </source>
</reference>